<name>A0A811V679_CERCA</name>
<evidence type="ECO:0000313" key="1">
    <source>
        <dbReference type="EMBL" id="CAD7011405.1"/>
    </source>
</evidence>
<dbReference type="OrthoDB" id="691673at2759"/>
<dbReference type="EMBL" id="CAJHJT010000056">
    <property type="protein sequence ID" value="CAD7011405.1"/>
    <property type="molecule type" value="Genomic_DNA"/>
</dbReference>
<protein>
    <submittedName>
        <fullName evidence="1">(Mediterranean fruit fly) hypothetical protein</fullName>
    </submittedName>
</protein>
<dbReference type="Proteomes" id="UP000606786">
    <property type="component" value="Unassembled WGS sequence"/>
</dbReference>
<reference evidence="1" key="1">
    <citation type="submission" date="2020-11" db="EMBL/GenBank/DDBJ databases">
        <authorList>
            <person name="Whitehead M."/>
        </authorList>
    </citation>
    <scope>NUCLEOTIDE SEQUENCE</scope>
    <source>
        <strain evidence="1">EGII</strain>
    </source>
</reference>
<keyword evidence="2" id="KW-1185">Reference proteome</keyword>
<accession>A0A811V679</accession>
<sequence>MQNLISKYKKLKSEMGPSGASPPTWPLFEKMAKIVGGYRSMNVEGVVEESFSCAIDVPDCDISCVFDTRVILGKRAAINVELRARAGNKTQLQRICRR</sequence>
<proteinExistence type="predicted"/>
<evidence type="ECO:0000313" key="2">
    <source>
        <dbReference type="Proteomes" id="UP000606786"/>
    </source>
</evidence>
<comment type="caution">
    <text evidence="1">The sequence shown here is derived from an EMBL/GenBank/DDBJ whole genome shotgun (WGS) entry which is preliminary data.</text>
</comment>
<organism evidence="1 2">
    <name type="scientific">Ceratitis capitata</name>
    <name type="common">Mediterranean fruit fly</name>
    <name type="synonym">Tephritis capitata</name>
    <dbReference type="NCBI Taxonomy" id="7213"/>
    <lineage>
        <taxon>Eukaryota</taxon>
        <taxon>Metazoa</taxon>
        <taxon>Ecdysozoa</taxon>
        <taxon>Arthropoda</taxon>
        <taxon>Hexapoda</taxon>
        <taxon>Insecta</taxon>
        <taxon>Pterygota</taxon>
        <taxon>Neoptera</taxon>
        <taxon>Endopterygota</taxon>
        <taxon>Diptera</taxon>
        <taxon>Brachycera</taxon>
        <taxon>Muscomorpha</taxon>
        <taxon>Tephritoidea</taxon>
        <taxon>Tephritidae</taxon>
        <taxon>Ceratitis</taxon>
        <taxon>Ceratitis</taxon>
    </lineage>
</organism>
<gene>
    <name evidence="1" type="ORF">CCAP1982_LOCUS19505</name>
</gene>
<dbReference type="AlphaFoldDB" id="A0A811V679"/>